<comment type="caution">
    <text evidence="1">The sequence shown here is derived from an EMBL/GenBank/DDBJ whole genome shotgun (WGS) entry which is preliminary data.</text>
</comment>
<organism evidence="1 2">
    <name type="scientific">Catenuloplanes indicus</name>
    <dbReference type="NCBI Taxonomy" id="137267"/>
    <lineage>
        <taxon>Bacteria</taxon>
        <taxon>Bacillati</taxon>
        <taxon>Actinomycetota</taxon>
        <taxon>Actinomycetes</taxon>
        <taxon>Micromonosporales</taxon>
        <taxon>Micromonosporaceae</taxon>
        <taxon>Catenuloplanes</taxon>
    </lineage>
</organism>
<gene>
    <name evidence="1" type="ORF">J2S42_002709</name>
</gene>
<sequence>MEGPRGAAGGFRVNEFGERESRIFVVRPEYIEGTAVRGWLMLAQGCTSPLVILESEDRDSRNRRALLPNLARGTVEILAALSRLRSAGRGLIAGGDHPGWCAQQEREGEPHRSRELVASLPHSGSTVSARLIHGRHHTTNLPSTFIDLNDCDEVLAWPPITAGQHDALVDELSALLDFRATFAELAA</sequence>
<evidence type="ECO:0000313" key="1">
    <source>
        <dbReference type="EMBL" id="MDQ0366040.1"/>
    </source>
</evidence>
<dbReference type="EMBL" id="JAUSUZ010000001">
    <property type="protein sequence ID" value="MDQ0366040.1"/>
    <property type="molecule type" value="Genomic_DNA"/>
</dbReference>
<proteinExistence type="predicted"/>
<name>A0AAE3VZW3_9ACTN</name>
<keyword evidence="2" id="KW-1185">Reference proteome</keyword>
<accession>A0AAE3VZW3</accession>
<protein>
    <submittedName>
        <fullName evidence="1">Uncharacterized protein</fullName>
    </submittedName>
</protein>
<dbReference type="Proteomes" id="UP001240236">
    <property type="component" value="Unassembled WGS sequence"/>
</dbReference>
<evidence type="ECO:0000313" key="2">
    <source>
        <dbReference type="Proteomes" id="UP001240236"/>
    </source>
</evidence>
<dbReference type="RefSeq" id="WP_307239075.1">
    <property type="nucleotide sequence ID" value="NZ_JAUSUZ010000001.1"/>
</dbReference>
<reference evidence="1 2" key="1">
    <citation type="submission" date="2023-07" db="EMBL/GenBank/DDBJ databases">
        <title>Sequencing the genomes of 1000 actinobacteria strains.</title>
        <authorList>
            <person name="Klenk H.-P."/>
        </authorList>
    </citation>
    <scope>NUCLEOTIDE SEQUENCE [LARGE SCALE GENOMIC DNA]</scope>
    <source>
        <strain evidence="1 2">DSM 44709</strain>
    </source>
</reference>
<dbReference type="AlphaFoldDB" id="A0AAE3VZW3"/>